<dbReference type="EMBL" id="CP073041">
    <property type="protein sequence ID" value="UXE60673.1"/>
    <property type="molecule type" value="Genomic_DNA"/>
</dbReference>
<dbReference type="Pfam" id="PF03816">
    <property type="entry name" value="LytR_cpsA_psr"/>
    <property type="match status" value="1"/>
</dbReference>
<comment type="similarity">
    <text evidence="1">Belongs to the LytR/CpsA/Psr (LCP) family.</text>
</comment>
<gene>
    <name evidence="6" type="ORF">KA717_35050</name>
</gene>
<dbReference type="AlphaFoldDB" id="A0A977PVZ4"/>
<dbReference type="NCBIfam" id="TIGR00350">
    <property type="entry name" value="lytR_cpsA_psr"/>
    <property type="match status" value="1"/>
</dbReference>
<organism evidence="6">
    <name type="scientific">Woronichinia naegeliana WA131</name>
    <dbReference type="NCBI Taxonomy" id="2824559"/>
    <lineage>
        <taxon>Bacteria</taxon>
        <taxon>Bacillati</taxon>
        <taxon>Cyanobacteriota</taxon>
        <taxon>Cyanophyceae</taxon>
        <taxon>Synechococcales</taxon>
        <taxon>Coelosphaeriaceae</taxon>
        <taxon>Woronichinia</taxon>
    </lineage>
</organism>
<keyword evidence="3" id="KW-1133">Transmembrane helix</keyword>
<dbReference type="InterPro" id="IPR004474">
    <property type="entry name" value="LytR_CpsA_psr"/>
</dbReference>
<feature type="domain" description="Cell envelope-related transcriptional attenuator" evidence="4">
    <location>
        <begin position="136"/>
        <end position="284"/>
    </location>
</feature>
<dbReference type="InterPro" id="IPR027381">
    <property type="entry name" value="LytR/CpsA/Psr_C"/>
</dbReference>
<protein>
    <submittedName>
        <fullName evidence="6">LCP family protein</fullName>
    </submittedName>
</protein>
<evidence type="ECO:0000259" key="4">
    <source>
        <dbReference type="Pfam" id="PF03816"/>
    </source>
</evidence>
<feature type="transmembrane region" description="Helical" evidence="3">
    <location>
        <begin position="47"/>
        <end position="71"/>
    </location>
</feature>
<accession>A0A977PVZ4</accession>
<dbReference type="Gene3D" id="3.40.630.190">
    <property type="entry name" value="LCP protein"/>
    <property type="match status" value="1"/>
</dbReference>
<dbReference type="InterPro" id="IPR050922">
    <property type="entry name" value="LytR/CpsA/Psr_CW_biosynth"/>
</dbReference>
<dbReference type="KEGG" id="wna:KA717_35050"/>
<keyword evidence="3" id="KW-0472">Membrane</keyword>
<dbReference type="Pfam" id="PF13399">
    <property type="entry name" value="LytR_C"/>
    <property type="match status" value="1"/>
</dbReference>
<evidence type="ECO:0000256" key="3">
    <source>
        <dbReference type="SAM" id="Phobius"/>
    </source>
</evidence>
<dbReference type="PANTHER" id="PTHR33392">
    <property type="entry name" value="POLYISOPRENYL-TEICHOIC ACID--PEPTIDOGLYCAN TEICHOIC ACID TRANSFERASE TAGU"/>
    <property type="match status" value="1"/>
</dbReference>
<evidence type="ECO:0000256" key="1">
    <source>
        <dbReference type="ARBA" id="ARBA00006068"/>
    </source>
</evidence>
<reference evidence="6" key="1">
    <citation type="submission" date="2021-04" db="EMBL/GenBank/DDBJ databases">
        <title>Genome sequence of Woronichinia naegeliana from Washington state freshwater lake bloom.</title>
        <authorList>
            <person name="Dreher T.W."/>
        </authorList>
    </citation>
    <scope>NUCLEOTIDE SEQUENCE</scope>
    <source>
        <strain evidence="6">WA131</strain>
    </source>
</reference>
<dbReference type="PANTHER" id="PTHR33392:SF6">
    <property type="entry name" value="POLYISOPRENYL-TEICHOIC ACID--PEPTIDOGLYCAN TEICHOIC ACID TRANSFERASE TAGU"/>
    <property type="match status" value="1"/>
</dbReference>
<evidence type="ECO:0000259" key="5">
    <source>
        <dbReference type="Pfam" id="PF13399"/>
    </source>
</evidence>
<evidence type="ECO:0000256" key="2">
    <source>
        <dbReference type="SAM" id="MobiDB-lite"/>
    </source>
</evidence>
<proteinExistence type="inferred from homology"/>
<keyword evidence="3" id="KW-0812">Transmembrane</keyword>
<feature type="region of interest" description="Disordered" evidence="2">
    <location>
        <begin position="13"/>
        <end position="33"/>
    </location>
</feature>
<feature type="domain" description="LytR/CpsA/Psr regulator C-terminal" evidence="5">
    <location>
        <begin position="382"/>
        <end position="467"/>
    </location>
</feature>
<name>A0A977PVZ4_9CYAN</name>
<dbReference type="Proteomes" id="UP001065613">
    <property type="component" value="Chromosome"/>
</dbReference>
<sequence length="481" mass="53122">MANSIEPFPVKSQVSVKVRPSNRPTPPSQRLKASAYRQKKRSLLLRGLVWGTAFSTTALLSGLAGVGVAFFTPLGSPISLTRTTDLPGGNLSILATGENWNALFPYHLGRPVNILVMGIDRVEDAPPDSLEAFGGRSDTMLLLRFDPTDNTLKLLSIPRDTRVDIPRFDYTKINDANVHGGPALAANVVSNTLNNVPIDRYVRVTTNAFRELVDLVGGIEVFVPRPMVYKDVTQKLDINLAEGLQVLNGDQAEQFARFRKDANGDIGRVQRQEILLTSLQKRLNNPTIIPRIPQAINILQKSVDTNLTMEEILALANFGRQLDKAQIHMVMLPGRFSQPDEFDGRSYWILSDAGRDRVMEQYFGLNDQTQTDVTSDRSIKRLSIALQNATDDPALLEKVQSYLRQNNFRNVYTVHDAPQLLGETEIVAQKGDLRSANKLQALLGLGQVEASSTGDLASDLTLRIGLDASHWINNPPVPTNP</sequence>
<evidence type="ECO:0000313" key="6">
    <source>
        <dbReference type="EMBL" id="UXE60673.1"/>
    </source>
</evidence>